<dbReference type="EMBL" id="FOFU01000010">
    <property type="protein sequence ID" value="SEQ75294.1"/>
    <property type="molecule type" value="Genomic_DNA"/>
</dbReference>
<evidence type="ECO:0000256" key="2">
    <source>
        <dbReference type="ARBA" id="ARBA00023125"/>
    </source>
</evidence>
<dbReference type="RefSeq" id="WP_074644951.1">
    <property type="nucleotide sequence ID" value="NZ_FOFU01000010.1"/>
</dbReference>
<dbReference type="Gene3D" id="1.10.357.10">
    <property type="entry name" value="Tetracycline Repressor, domain 2"/>
    <property type="match status" value="1"/>
</dbReference>
<feature type="domain" description="HTH tetR-type" evidence="5">
    <location>
        <begin position="16"/>
        <end position="76"/>
    </location>
</feature>
<dbReference type="STRING" id="163.SAMN04487775_102257"/>
<organism evidence="6 7">
    <name type="scientific">Treponema bryantii</name>
    <dbReference type="NCBI Taxonomy" id="163"/>
    <lineage>
        <taxon>Bacteria</taxon>
        <taxon>Pseudomonadati</taxon>
        <taxon>Spirochaetota</taxon>
        <taxon>Spirochaetia</taxon>
        <taxon>Spirochaetales</taxon>
        <taxon>Treponemataceae</taxon>
        <taxon>Treponema</taxon>
    </lineage>
</organism>
<dbReference type="GO" id="GO:0003700">
    <property type="term" value="F:DNA-binding transcription factor activity"/>
    <property type="evidence" value="ECO:0007669"/>
    <property type="project" value="TreeGrafter"/>
</dbReference>
<dbReference type="Pfam" id="PF00440">
    <property type="entry name" value="TetR_N"/>
    <property type="match status" value="1"/>
</dbReference>
<evidence type="ECO:0000256" key="1">
    <source>
        <dbReference type="ARBA" id="ARBA00023015"/>
    </source>
</evidence>
<evidence type="ECO:0000256" key="3">
    <source>
        <dbReference type="ARBA" id="ARBA00023163"/>
    </source>
</evidence>
<dbReference type="PANTHER" id="PTHR30055">
    <property type="entry name" value="HTH-TYPE TRANSCRIPTIONAL REGULATOR RUTR"/>
    <property type="match status" value="1"/>
</dbReference>
<keyword evidence="1" id="KW-0805">Transcription regulation</keyword>
<dbReference type="Proteomes" id="UP000182360">
    <property type="component" value="Unassembled WGS sequence"/>
</dbReference>
<dbReference type="InterPro" id="IPR050109">
    <property type="entry name" value="HTH-type_TetR-like_transc_reg"/>
</dbReference>
<dbReference type="PANTHER" id="PTHR30055:SF234">
    <property type="entry name" value="HTH-TYPE TRANSCRIPTIONAL REGULATOR BETI"/>
    <property type="match status" value="1"/>
</dbReference>
<evidence type="ECO:0000313" key="7">
    <source>
        <dbReference type="Proteomes" id="UP000182360"/>
    </source>
</evidence>
<evidence type="ECO:0000259" key="5">
    <source>
        <dbReference type="PROSITE" id="PS50977"/>
    </source>
</evidence>
<reference evidence="6 7" key="1">
    <citation type="submission" date="2016-10" db="EMBL/GenBank/DDBJ databases">
        <authorList>
            <person name="de Groot N.N."/>
        </authorList>
    </citation>
    <scope>NUCLEOTIDE SEQUENCE [LARGE SCALE GENOMIC DNA]</scope>
    <source>
        <strain evidence="6 7">B25</strain>
    </source>
</reference>
<sequence>MTAVEKLAEERDELKNARIERILQSAFSLFSHTGIDAIAMTDIAKNAEIGVASLYRYFETKDEIAIRTAIWAWENQKNMIIPILDDTGYYQKKGINQLDEIFDLFCKLYQSEPDFFRYIYFFDAYVVCQKIEPERLIPYQEVIQTVQKIICEAIHKGIVDGSISSEYKDSECELYYSLMHTYFSATQKLSLSGKMLKMDETNNDIQQLKLLGKVLIGGLK</sequence>
<dbReference type="InterPro" id="IPR009057">
    <property type="entry name" value="Homeodomain-like_sf"/>
</dbReference>
<dbReference type="InterPro" id="IPR001647">
    <property type="entry name" value="HTH_TetR"/>
</dbReference>
<evidence type="ECO:0000313" key="6">
    <source>
        <dbReference type="EMBL" id="SEQ75294.1"/>
    </source>
</evidence>
<keyword evidence="7" id="KW-1185">Reference proteome</keyword>
<name>A0A1H9IL33_9SPIR</name>
<dbReference type="PRINTS" id="PR00455">
    <property type="entry name" value="HTHTETR"/>
</dbReference>
<dbReference type="PROSITE" id="PS50977">
    <property type="entry name" value="HTH_TETR_2"/>
    <property type="match status" value="1"/>
</dbReference>
<feature type="DNA-binding region" description="H-T-H motif" evidence="4">
    <location>
        <begin position="39"/>
        <end position="58"/>
    </location>
</feature>
<keyword evidence="3" id="KW-0804">Transcription</keyword>
<dbReference type="GO" id="GO:0000976">
    <property type="term" value="F:transcription cis-regulatory region binding"/>
    <property type="evidence" value="ECO:0007669"/>
    <property type="project" value="TreeGrafter"/>
</dbReference>
<accession>A0A1H9IL33</accession>
<gene>
    <name evidence="6" type="ORF">SAMN04487977_11016</name>
</gene>
<dbReference type="OrthoDB" id="494991at2"/>
<evidence type="ECO:0000256" key="4">
    <source>
        <dbReference type="PROSITE-ProRule" id="PRU00335"/>
    </source>
</evidence>
<keyword evidence="2 4" id="KW-0238">DNA-binding</keyword>
<dbReference type="AlphaFoldDB" id="A0A1H9IL33"/>
<dbReference type="SUPFAM" id="SSF46689">
    <property type="entry name" value="Homeodomain-like"/>
    <property type="match status" value="1"/>
</dbReference>
<proteinExistence type="predicted"/>
<protein>
    <submittedName>
        <fullName evidence="6">Transcriptional regulator, TetR family</fullName>
    </submittedName>
</protein>